<protein>
    <submittedName>
        <fullName evidence="2">Argininosuccinate lyase</fullName>
    </submittedName>
</protein>
<dbReference type="RefSeq" id="WP_054278415.1">
    <property type="nucleotide sequence ID" value="NZ_LHQM01000010.1"/>
</dbReference>
<dbReference type="PATRIC" id="fig|119224.3.peg.63"/>
<dbReference type="Proteomes" id="UP000049578">
    <property type="component" value="Unassembled WGS sequence"/>
</dbReference>
<keyword evidence="3" id="KW-1185">Reference proteome</keyword>
<keyword evidence="2" id="KW-0456">Lyase</keyword>
<dbReference type="EMBL" id="LHQM01000010">
    <property type="protein sequence ID" value="KPJ22588.1"/>
    <property type="molecule type" value="Genomic_DNA"/>
</dbReference>
<feature type="transmembrane region" description="Helical" evidence="1">
    <location>
        <begin position="44"/>
        <end position="63"/>
    </location>
</feature>
<accession>A0A0P6SM86</accession>
<evidence type="ECO:0000313" key="3">
    <source>
        <dbReference type="Proteomes" id="UP000049578"/>
    </source>
</evidence>
<proteinExistence type="predicted"/>
<keyword evidence="1" id="KW-0472">Membrane</keyword>
<dbReference type="AlphaFoldDB" id="A0A0P6SM86"/>
<name>A0A0P6SM86_9STRE</name>
<comment type="caution">
    <text evidence="2">The sequence shown here is derived from an EMBL/GenBank/DDBJ whole genome shotgun (WGS) entry which is preliminary data.</text>
</comment>
<evidence type="ECO:0000313" key="2">
    <source>
        <dbReference type="EMBL" id="KPJ22588.1"/>
    </source>
</evidence>
<evidence type="ECO:0000256" key="1">
    <source>
        <dbReference type="SAM" id="Phobius"/>
    </source>
</evidence>
<keyword evidence="1" id="KW-0812">Transmembrane</keyword>
<reference evidence="2 3" key="1">
    <citation type="submission" date="2015-08" db="EMBL/GenBank/DDBJ databases">
        <title>Genome sequence of Streptococcus phocae subsp. phocae ATCC 51973T isolated from liver specimen obtained from seal.</title>
        <authorList>
            <person name="Avendano-Herrera R."/>
        </authorList>
    </citation>
    <scope>NUCLEOTIDE SEQUENCE [LARGE SCALE GENOMIC DNA]</scope>
    <source>
        <strain evidence="2 3">ATCC 51973</strain>
    </source>
</reference>
<sequence>MELVLPNNYVALEQEEMVYTDGGGVGRNCWNSRGTLAKVFDVGFAIYTGGATIFSVAAIRKVIKANKDAMTRTLRGMIIKLVGSAASHLASGDLDIALTVSGFSLGEAVAYSAEWADGRGNGYVFA</sequence>
<keyword evidence="1" id="KW-1133">Transmembrane helix</keyword>
<gene>
    <name evidence="2" type="ORF">AKK44_02735</name>
</gene>
<dbReference type="GO" id="GO:0016829">
    <property type="term" value="F:lyase activity"/>
    <property type="evidence" value="ECO:0007669"/>
    <property type="project" value="UniProtKB-KW"/>
</dbReference>
<dbReference type="STRING" id="119224.AKK44_02735"/>
<organism evidence="2 3">
    <name type="scientific">Streptococcus phocae</name>
    <dbReference type="NCBI Taxonomy" id="119224"/>
    <lineage>
        <taxon>Bacteria</taxon>
        <taxon>Bacillati</taxon>
        <taxon>Bacillota</taxon>
        <taxon>Bacilli</taxon>
        <taxon>Lactobacillales</taxon>
        <taxon>Streptococcaceae</taxon>
        <taxon>Streptococcus</taxon>
    </lineage>
</organism>